<evidence type="ECO:0000313" key="1">
    <source>
        <dbReference type="EMBL" id="CAA7196682.1"/>
    </source>
</evidence>
<sequence>MIMKKIIFIILLSIGGFIFSQVGINNISPESTLDIAAKNTTGSANQVEGLLVPRIDRERAQTMNNVPISTIIYVNNITTGSQSGTAQYIDDENFYYFDGIAWQKLVTPPASEKIFAVVTKNATQTIPHGSNHDITWQTITGTNVNSVSLSGGNITLPPNKVFLLQGYVAWLSSSSVSNGKAWIKYQFVSTSNQPIGSVHIAGFQEASTEEIKDGGVNPATVIIHTGASPLIVKLATMSSGGDGSESYNLSYGTGNTGTCYVLIQEL</sequence>
<proteinExistence type="predicted"/>
<accession>A0A6N4XCC1</accession>
<evidence type="ECO:0000313" key="2">
    <source>
        <dbReference type="Proteomes" id="UP000445144"/>
    </source>
</evidence>
<organism evidence="1 2">
    <name type="scientific">Chryseobacterium potabilaquae</name>
    <dbReference type="NCBI Taxonomy" id="2675057"/>
    <lineage>
        <taxon>Bacteria</taxon>
        <taxon>Pseudomonadati</taxon>
        <taxon>Bacteroidota</taxon>
        <taxon>Flavobacteriia</taxon>
        <taxon>Flavobacteriales</taxon>
        <taxon>Weeksellaceae</taxon>
        <taxon>Chryseobacterium group</taxon>
        <taxon>Chryseobacterium</taxon>
    </lineage>
</organism>
<dbReference type="EMBL" id="CACVBR010000029">
    <property type="protein sequence ID" value="CAA7196682.1"/>
    <property type="molecule type" value="Genomic_DNA"/>
</dbReference>
<dbReference type="AlphaFoldDB" id="A0A6N4XCC1"/>
<reference evidence="1 2" key="1">
    <citation type="submission" date="2020-01" db="EMBL/GenBank/DDBJ databases">
        <authorList>
            <person name="Rodrigo-Torres L."/>
            <person name="Arahal R. D."/>
            <person name="Lucena T."/>
        </authorList>
    </citation>
    <scope>NUCLEOTIDE SEQUENCE [LARGE SCALE GENOMIC DNA]</scope>
    <source>
        <strain evidence="1 2">CECT 9293</strain>
    </source>
</reference>
<gene>
    <name evidence="1" type="ORF">CHRY9293_02758</name>
</gene>
<keyword evidence="2" id="KW-1185">Reference proteome</keyword>
<protein>
    <submittedName>
        <fullName evidence="1">Uncharacterized protein</fullName>
    </submittedName>
</protein>
<dbReference type="Proteomes" id="UP000445144">
    <property type="component" value="Unassembled WGS sequence"/>
</dbReference>
<name>A0A6N4XCC1_9FLAO</name>